<dbReference type="Proteomes" id="UP000193061">
    <property type="component" value="Unassembled WGS sequence"/>
</dbReference>
<name>A0A1X6Z9X1_9RHOB</name>
<accession>A0A1X6Z9X1</accession>
<sequence length="73" mass="7848">MGVTSLSGCCIRGAAFEGRTPHNAEHAAVSTQSRCRKSPRSCLTGLHASLNCASSFRLGLVVKLKRYAHYLVN</sequence>
<dbReference type="EMBL" id="FWFX01000006">
    <property type="protein sequence ID" value="SLN45606.1"/>
    <property type="molecule type" value="Genomic_DNA"/>
</dbReference>
<keyword evidence="2" id="KW-1185">Reference proteome</keyword>
<gene>
    <name evidence="1" type="ORF">ROA7450_02209</name>
</gene>
<reference evidence="1 2" key="1">
    <citation type="submission" date="2017-03" db="EMBL/GenBank/DDBJ databases">
        <authorList>
            <person name="Afonso C.L."/>
            <person name="Miller P.J."/>
            <person name="Scott M.A."/>
            <person name="Spackman E."/>
            <person name="Goraichik I."/>
            <person name="Dimitrov K.M."/>
            <person name="Suarez D.L."/>
            <person name="Swayne D.E."/>
        </authorList>
    </citation>
    <scope>NUCLEOTIDE SEQUENCE [LARGE SCALE GENOMIC DNA]</scope>
    <source>
        <strain evidence="1 2">CECT 7450</strain>
    </source>
</reference>
<dbReference type="AlphaFoldDB" id="A0A1X6Z9X1"/>
<organism evidence="1 2">
    <name type="scientific">Roseovarius albus</name>
    <dbReference type="NCBI Taxonomy" id="1247867"/>
    <lineage>
        <taxon>Bacteria</taxon>
        <taxon>Pseudomonadati</taxon>
        <taxon>Pseudomonadota</taxon>
        <taxon>Alphaproteobacteria</taxon>
        <taxon>Rhodobacterales</taxon>
        <taxon>Roseobacteraceae</taxon>
        <taxon>Roseovarius</taxon>
    </lineage>
</organism>
<evidence type="ECO:0000313" key="2">
    <source>
        <dbReference type="Proteomes" id="UP000193061"/>
    </source>
</evidence>
<evidence type="ECO:0000313" key="1">
    <source>
        <dbReference type="EMBL" id="SLN45606.1"/>
    </source>
</evidence>
<protein>
    <submittedName>
        <fullName evidence="1">Uncharacterized protein</fullName>
    </submittedName>
</protein>
<proteinExistence type="predicted"/>